<dbReference type="InterPro" id="IPR029063">
    <property type="entry name" value="SAM-dependent_MTases_sf"/>
</dbReference>
<protein>
    <recommendedName>
        <fullName evidence="3">O-methyltransferase domain-containing protein</fullName>
    </recommendedName>
</protein>
<dbReference type="OrthoDB" id="1606438at2759"/>
<keyword evidence="2" id="KW-1185">Reference proteome</keyword>
<gene>
    <name evidence="1" type="ORF">MNEG_0880</name>
</gene>
<dbReference type="PROSITE" id="PS51683">
    <property type="entry name" value="SAM_OMT_II"/>
    <property type="match status" value="1"/>
</dbReference>
<accession>A0A0D2NS12</accession>
<proteinExistence type="predicted"/>
<dbReference type="GeneID" id="25726998"/>
<dbReference type="AlphaFoldDB" id="A0A0D2NS12"/>
<dbReference type="EMBL" id="KK100298">
    <property type="protein sequence ID" value="KIZ07071.1"/>
    <property type="molecule type" value="Genomic_DNA"/>
</dbReference>
<dbReference type="RefSeq" id="XP_013906090.1">
    <property type="nucleotide sequence ID" value="XM_014050636.1"/>
</dbReference>
<dbReference type="GO" id="GO:0008168">
    <property type="term" value="F:methyltransferase activity"/>
    <property type="evidence" value="ECO:0007669"/>
    <property type="project" value="InterPro"/>
</dbReference>
<dbReference type="InterPro" id="IPR016461">
    <property type="entry name" value="COMT-like"/>
</dbReference>
<organism evidence="1 2">
    <name type="scientific">Monoraphidium neglectum</name>
    <dbReference type="NCBI Taxonomy" id="145388"/>
    <lineage>
        <taxon>Eukaryota</taxon>
        <taxon>Viridiplantae</taxon>
        <taxon>Chlorophyta</taxon>
        <taxon>core chlorophytes</taxon>
        <taxon>Chlorophyceae</taxon>
        <taxon>CS clade</taxon>
        <taxon>Sphaeropleales</taxon>
        <taxon>Selenastraceae</taxon>
        <taxon>Monoraphidium</taxon>
    </lineage>
</organism>
<dbReference type="Proteomes" id="UP000054498">
    <property type="component" value="Unassembled WGS sequence"/>
</dbReference>
<evidence type="ECO:0008006" key="3">
    <source>
        <dbReference type="Google" id="ProtNLM"/>
    </source>
</evidence>
<dbReference type="SUPFAM" id="SSF53335">
    <property type="entry name" value="S-adenosyl-L-methionine-dependent methyltransferases"/>
    <property type="match status" value="1"/>
</dbReference>
<name>A0A0D2NS12_9CHLO</name>
<evidence type="ECO:0000313" key="1">
    <source>
        <dbReference type="EMBL" id="KIZ07071.1"/>
    </source>
</evidence>
<reference evidence="1 2" key="1">
    <citation type="journal article" date="2013" name="BMC Genomics">
        <title>Reconstruction of the lipid metabolism for the microalga Monoraphidium neglectum from its genome sequence reveals characteristics suitable for biofuel production.</title>
        <authorList>
            <person name="Bogen C."/>
            <person name="Al-Dilaimi A."/>
            <person name="Albersmeier A."/>
            <person name="Wichmann J."/>
            <person name="Grundmann M."/>
            <person name="Rupp O."/>
            <person name="Lauersen K.J."/>
            <person name="Blifernez-Klassen O."/>
            <person name="Kalinowski J."/>
            <person name="Goesmann A."/>
            <person name="Mussgnug J.H."/>
            <person name="Kruse O."/>
        </authorList>
    </citation>
    <scope>NUCLEOTIDE SEQUENCE [LARGE SCALE GENOMIC DNA]</scope>
    <source>
        <strain evidence="1 2">SAG 48.87</strain>
    </source>
</reference>
<dbReference type="Gene3D" id="3.40.50.150">
    <property type="entry name" value="Vaccinia Virus protein VP39"/>
    <property type="match status" value="1"/>
</dbReference>
<evidence type="ECO:0000313" key="2">
    <source>
        <dbReference type="Proteomes" id="UP000054498"/>
    </source>
</evidence>
<sequence length="59" mass="6298">MPALLEPRLMADVQMLALFGGGKERSERQFSTLLAAAGFRLERMVATAGPLVVIEAAPV</sequence>
<dbReference type="KEGG" id="mng:MNEG_0880"/>